<dbReference type="HOGENOM" id="CLU_287286_0_0_1"/>
<feature type="compositionally biased region" description="Basic and acidic residues" evidence="1">
    <location>
        <begin position="140"/>
        <end position="150"/>
    </location>
</feature>
<dbReference type="AlphaFoldDB" id="A0A0D2FJ89"/>
<name>A0A0D2FJ89_9EURO</name>
<feature type="compositionally biased region" description="Low complexity" evidence="1">
    <location>
        <begin position="1008"/>
        <end position="1018"/>
    </location>
</feature>
<sequence>MNSQNMPPELDRDDGREPKTSEDNIQAFGTGCITSPQGRGLRPPSAAASRRSSAFGPTSRRASYASGVGQENDIMDLSSLADRLTGLSSPRSTLRLTEYHEDETEARRCGRRSTRSPSKGSNAQDDVPGNQETYIPSGEQDERRDKKPSVDENLLLENENLRLNKAQLERDIKVFERQWDEQANEIRELREGQKAAEKSADRRQQDMMELRMSKEDALKELEISESRVSELEDKLAGLRRLEGVQEKLDKAEWQLGDYYNELEGKEAELIRLRQEVDELRASNGPLERALQRSEQERDNVNAEMRTVLHWMEKLHEQQVKRDIDQFREYDNKVLERLDRREAARRRGSVGSTQPQHEVLGDFMSSRPQSMGSQSRASSVRQSIVNERGFPSRPNSLASYASRSPVVLPSPGPMAPSSLDRRDVSEHHQRRESRWASWQRLTSREQTNTPPPIHRRFELSQRTFVPQNASRLRHSSIPAESRSDVFFRASNVPSSPSVLGFTAAVANEGVSNRALSTPITKEKHEELLEYLKTRFPVPITWENANTRAVFEPECTVPPEARSQDAAPDASPAAPSEESQAEASHEVASLASPIEWQTSRSPFDNAVGDHPKRRNSKRPTPITTKLDGSQFGSSTDSRQSSPNVLGYPASTPPLTCLFREADTAELIKATGSSSPLSPLLTSPGLRRRRREFPSVTALGSPIGKDRDPFGSHRGHSPTNPVTSPNMKAPASPRFTPSSTTPRSPSRISLPASHDETEEVGEVVRPIADAFEPLSLYKRRNGNARNPPLRPIQADPLLSPPASAIKALPDGGDIEGVVAQRQDPLGVSATARPPAPFVESDKSGEYARPGVLFTDIERSEADIGFSPRYTEESAKIEQKVVESERQTQSLIIARVLVGINIALFLATMLALYTNLSAFGVQANFWTPAVVSAPASICPLCQMSPDIPVCEPCHVENEVYAEEVTSPTWVTSTLTEISTAIVTETAMETQTKTETETRTKIDFKPHTETEGSTKSLTSTATSTSTLVETHALTETNPLASYSDSHFPRDLPLPPPTRSFTGAQLPSFMLMNPTPGHPKPVAVPRPVPVTAIPDSSRSQCDCSCPVLNSKPESKSSTEIGTGTGTCTVRRTTLTASQIDARAAKVKQRAAQSQKYMSTRHNRAYLGRTYWGFIPEVQRFLDIMNFKMMELLVGPGWGVPQY</sequence>
<feature type="compositionally biased region" description="Polar residues" evidence="1">
    <location>
        <begin position="438"/>
        <end position="447"/>
    </location>
</feature>
<feature type="compositionally biased region" description="Basic and acidic residues" evidence="1">
    <location>
        <begin position="987"/>
        <end position="1007"/>
    </location>
</feature>
<organism evidence="2 3">
    <name type="scientific">Phialophora macrospora</name>
    <dbReference type="NCBI Taxonomy" id="1851006"/>
    <lineage>
        <taxon>Eukaryota</taxon>
        <taxon>Fungi</taxon>
        <taxon>Dikarya</taxon>
        <taxon>Ascomycota</taxon>
        <taxon>Pezizomycotina</taxon>
        <taxon>Eurotiomycetes</taxon>
        <taxon>Chaetothyriomycetidae</taxon>
        <taxon>Chaetothyriales</taxon>
        <taxon>Herpotrichiellaceae</taxon>
        <taxon>Phialophora</taxon>
    </lineage>
</organism>
<feature type="compositionally biased region" description="Basic and acidic residues" evidence="1">
    <location>
        <begin position="418"/>
        <end position="433"/>
    </location>
</feature>
<feature type="region of interest" description="Disordered" evidence="1">
    <location>
        <begin position="84"/>
        <end position="153"/>
    </location>
</feature>
<feature type="compositionally biased region" description="Polar residues" evidence="1">
    <location>
        <begin position="365"/>
        <end position="384"/>
    </location>
</feature>
<feature type="region of interest" description="Disordered" evidence="1">
    <location>
        <begin position="341"/>
        <end position="452"/>
    </location>
</feature>
<feature type="compositionally biased region" description="Polar residues" evidence="1">
    <location>
        <begin position="392"/>
        <end position="401"/>
    </location>
</feature>
<feature type="compositionally biased region" description="Polar residues" evidence="1">
    <location>
        <begin position="714"/>
        <end position="723"/>
    </location>
</feature>
<feature type="region of interest" description="Disordered" evidence="1">
    <location>
        <begin position="556"/>
        <end position="648"/>
    </location>
</feature>
<feature type="compositionally biased region" description="Low complexity" evidence="1">
    <location>
        <begin position="727"/>
        <end position="748"/>
    </location>
</feature>
<feature type="region of interest" description="Disordered" evidence="1">
    <location>
        <begin position="776"/>
        <end position="807"/>
    </location>
</feature>
<reference evidence="2 3" key="1">
    <citation type="submission" date="2015-01" db="EMBL/GenBank/DDBJ databases">
        <title>The Genome Sequence of Capronia semiimmersa CBS27337.</title>
        <authorList>
            <consortium name="The Broad Institute Genomics Platform"/>
            <person name="Cuomo C."/>
            <person name="de Hoog S."/>
            <person name="Gorbushina A."/>
            <person name="Stielow B."/>
            <person name="Teixiera M."/>
            <person name="Abouelleil A."/>
            <person name="Chapman S.B."/>
            <person name="Priest M."/>
            <person name="Young S.K."/>
            <person name="Wortman J."/>
            <person name="Nusbaum C."/>
            <person name="Birren B."/>
        </authorList>
    </citation>
    <scope>NUCLEOTIDE SEQUENCE [LARGE SCALE GENOMIC DNA]</scope>
    <source>
        <strain evidence="2 3">CBS 27337</strain>
    </source>
</reference>
<accession>A0A0D2FJ89</accession>
<feature type="region of interest" description="Disordered" evidence="1">
    <location>
        <begin position="667"/>
        <end position="757"/>
    </location>
</feature>
<feature type="region of interest" description="Disordered" evidence="1">
    <location>
        <begin position="1"/>
        <end position="72"/>
    </location>
</feature>
<feature type="compositionally biased region" description="Low complexity" evidence="1">
    <location>
        <begin position="42"/>
        <end position="54"/>
    </location>
</feature>
<proteinExistence type="predicted"/>
<evidence type="ECO:0000313" key="3">
    <source>
        <dbReference type="Proteomes" id="UP000054266"/>
    </source>
</evidence>
<feature type="compositionally biased region" description="Low complexity" evidence="1">
    <location>
        <begin position="668"/>
        <end position="682"/>
    </location>
</feature>
<feature type="compositionally biased region" description="Polar residues" evidence="1">
    <location>
        <begin position="619"/>
        <end position="641"/>
    </location>
</feature>
<gene>
    <name evidence="2" type="ORF">PV04_04114</name>
</gene>
<evidence type="ECO:0000313" key="2">
    <source>
        <dbReference type="EMBL" id="KIW68148.1"/>
    </source>
</evidence>
<protein>
    <submittedName>
        <fullName evidence="2">Uncharacterized protein</fullName>
    </submittedName>
</protein>
<feature type="compositionally biased region" description="Polar residues" evidence="1">
    <location>
        <begin position="115"/>
        <end position="134"/>
    </location>
</feature>
<dbReference type="EMBL" id="KN846958">
    <property type="protein sequence ID" value="KIW68148.1"/>
    <property type="molecule type" value="Genomic_DNA"/>
</dbReference>
<keyword evidence="3" id="KW-1185">Reference proteome</keyword>
<feature type="region of interest" description="Disordered" evidence="1">
    <location>
        <begin position="984"/>
        <end position="1018"/>
    </location>
</feature>
<feature type="compositionally biased region" description="Basic and acidic residues" evidence="1">
    <location>
        <begin position="9"/>
        <end position="22"/>
    </location>
</feature>
<dbReference type="STRING" id="5601.A0A0D2FJ89"/>
<evidence type="ECO:0000256" key="1">
    <source>
        <dbReference type="SAM" id="MobiDB-lite"/>
    </source>
</evidence>
<feature type="compositionally biased region" description="Low complexity" evidence="1">
    <location>
        <begin position="562"/>
        <end position="580"/>
    </location>
</feature>
<feature type="compositionally biased region" description="Polar residues" evidence="1">
    <location>
        <begin position="86"/>
        <end position="95"/>
    </location>
</feature>
<dbReference type="Proteomes" id="UP000054266">
    <property type="component" value="Unassembled WGS sequence"/>
</dbReference>